<proteinExistence type="predicted"/>
<organism evidence="1">
    <name type="scientific">Siphoviridae sp. ctnNB1</name>
    <dbReference type="NCBI Taxonomy" id="2825660"/>
    <lineage>
        <taxon>Viruses</taxon>
        <taxon>Duplodnaviria</taxon>
        <taxon>Heunggongvirae</taxon>
        <taxon>Uroviricota</taxon>
        <taxon>Caudoviricetes</taxon>
    </lineage>
</organism>
<reference evidence="1" key="1">
    <citation type="journal article" date="2021" name="Proc. Natl. Acad. Sci. U.S.A.">
        <title>A Catalog of Tens of Thousands of Viruses from Human Metagenomes Reveals Hidden Associations with Chronic Diseases.</title>
        <authorList>
            <person name="Tisza M.J."/>
            <person name="Buck C.B."/>
        </authorList>
    </citation>
    <scope>NUCLEOTIDE SEQUENCE</scope>
    <source>
        <strain evidence="1">CtnNB1</strain>
    </source>
</reference>
<protein>
    <submittedName>
        <fullName evidence="1">S-layer protein</fullName>
    </submittedName>
</protein>
<sequence>MATTGNEIMVIECDSNGNAVKAGTAIVTAMA</sequence>
<accession>A0A8S5UVH3</accession>
<name>A0A8S5UVH3_9CAUD</name>
<dbReference type="EMBL" id="BK016146">
    <property type="protein sequence ID" value="DAF98394.1"/>
    <property type="molecule type" value="Genomic_DNA"/>
</dbReference>
<evidence type="ECO:0000313" key="1">
    <source>
        <dbReference type="EMBL" id="DAF98394.1"/>
    </source>
</evidence>